<keyword evidence="8" id="KW-0624">Polysaccharide degradation</keyword>
<dbReference type="PANTHER" id="PTHR45708">
    <property type="entry name" value="ENDOCHITINASE"/>
    <property type="match status" value="1"/>
</dbReference>
<keyword evidence="5" id="KW-1015">Disulfide bond</keyword>
<dbReference type="GO" id="GO:0000272">
    <property type="term" value="P:polysaccharide catabolic process"/>
    <property type="evidence" value="ECO:0007669"/>
    <property type="project" value="UniProtKB-KW"/>
</dbReference>
<dbReference type="GO" id="GO:0006032">
    <property type="term" value="P:chitin catabolic process"/>
    <property type="evidence" value="ECO:0007669"/>
    <property type="project" value="UniProtKB-KW"/>
</dbReference>
<keyword evidence="6" id="KW-0119">Carbohydrate metabolism</keyword>
<evidence type="ECO:0000256" key="3">
    <source>
        <dbReference type="ARBA" id="ARBA00022801"/>
    </source>
</evidence>
<dbReference type="InterPro" id="IPR001223">
    <property type="entry name" value="Glyco_hydro18_cat"/>
</dbReference>
<protein>
    <recommendedName>
        <fullName evidence="2">chitinase</fullName>
        <ecNumber evidence="2">3.2.1.14</ecNumber>
    </recommendedName>
</protein>
<feature type="domain" description="GH18" evidence="13">
    <location>
        <begin position="28"/>
        <end position="309"/>
    </location>
</feature>
<dbReference type="GO" id="GO:0008843">
    <property type="term" value="F:endochitinase activity"/>
    <property type="evidence" value="ECO:0007669"/>
    <property type="project" value="UniProtKB-EC"/>
</dbReference>
<evidence type="ECO:0000256" key="10">
    <source>
        <dbReference type="RuleBase" id="RU000489"/>
    </source>
</evidence>
<evidence type="ECO:0000313" key="15">
    <source>
        <dbReference type="RefSeq" id="XP_027062675.1"/>
    </source>
</evidence>
<proteinExistence type="inferred from homology"/>
<keyword evidence="4" id="KW-0146">Chitin degradation</keyword>
<dbReference type="GeneID" id="113689037"/>
<dbReference type="PROSITE" id="PS01095">
    <property type="entry name" value="GH18_1"/>
    <property type="match status" value="1"/>
</dbReference>
<sequence length="337" mass="37283">MAARLLPLFLAIISLLMISSLIRSLEGSGIGIYWGQNGDEGDLYETCNRRTYDYVIIAFLATFGSGQTPVLNLAGHCIPSPCTFLSSQIQFCQSLGIKVFLSLGGGGSGRPVLSSPDDALEVAAHLWNNFLGGQSDSRPLGDAILDGIDFDIESGSNLYWDDLARALSNYSTPERKVYLSAAPQCPLPDYYLDRAIRTGVFDYVWVQFYKNPPCQYSLGDTNNLFNCWSQWASYPGVNTSFPAVNTSLSLGLLAAPEAAPSSGYIPPQVLIDQVLPFVEQISNYGGVMLWSKYYDTYYSELIRSYVNPDVVAYDKKVHDKVLCHRLSSSRYLLRDEM</sequence>
<dbReference type="InterPro" id="IPR017853">
    <property type="entry name" value="GH"/>
</dbReference>
<evidence type="ECO:0000259" key="13">
    <source>
        <dbReference type="PROSITE" id="PS51910"/>
    </source>
</evidence>
<evidence type="ECO:0000256" key="1">
    <source>
        <dbReference type="ARBA" id="ARBA00000822"/>
    </source>
</evidence>
<name>A0A6P6S943_COFAR</name>
<comment type="catalytic activity">
    <reaction evidence="1">
        <text>Random endo-hydrolysis of N-acetyl-beta-D-glucosaminide (1-&gt;4)-beta-linkages in chitin and chitodextrins.</text>
        <dbReference type="EC" id="3.2.1.14"/>
    </reaction>
</comment>
<dbReference type="EC" id="3.2.1.14" evidence="2"/>
<organism evidence="14 15">
    <name type="scientific">Coffea arabica</name>
    <name type="common">Arabian coffee</name>
    <dbReference type="NCBI Taxonomy" id="13443"/>
    <lineage>
        <taxon>Eukaryota</taxon>
        <taxon>Viridiplantae</taxon>
        <taxon>Streptophyta</taxon>
        <taxon>Embryophyta</taxon>
        <taxon>Tracheophyta</taxon>
        <taxon>Spermatophyta</taxon>
        <taxon>Magnoliopsida</taxon>
        <taxon>eudicotyledons</taxon>
        <taxon>Gunneridae</taxon>
        <taxon>Pentapetalae</taxon>
        <taxon>asterids</taxon>
        <taxon>lamiids</taxon>
        <taxon>Gentianales</taxon>
        <taxon>Rubiaceae</taxon>
        <taxon>Ixoroideae</taxon>
        <taxon>Gardenieae complex</taxon>
        <taxon>Bertiereae - Coffeeae clade</taxon>
        <taxon>Coffeeae</taxon>
        <taxon>Coffea</taxon>
    </lineage>
</organism>
<evidence type="ECO:0000256" key="2">
    <source>
        <dbReference type="ARBA" id="ARBA00012729"/>
    </source>
</evidence>
<feature type="chain" id="PRO_5027798823" description="chitinase" evidence="12">
    <location>
        <begin position="25"/>
        <end position="337"/>
    </location>
</feature>
<comment type="function">
    <text evidence="9">This protein functions as a defense against chitin containing fungal pathogens.</text>
</comment>
<evidence type="ECO:0000256" key="11">
    <source>
        <dbReference type="RuleBase" id="RU004453"/>
    </source>
</evidence>
<evidence type="ECO:0000256" key="6">
    <source>
        <dbReference type="ARBA" id="ARBA00023277"/>
    </source>
</evidence>
<gene>
    <name evidence="15" type="primary">LOC113689037</name>
</gene>
<dbReference type="InterPro" id="IPR045321">
    <property type="entry name" value="Cts1-like"/>
</dbReference>
<reference evidence="14" key="1">
    <citation type="journal article" date="2025" name="Foods">
        <title>Unveiling the Microbial Signatures of Arabica Coffee Cherries: Insights into Ripeness Specific Diversity, Functional Traits, and Implications for Quality and Safety.</title>
        <authorList>
            <consortium name="RefSeq"/>
            <person name="Tenea G.N."/>
            <person name="Cifuentes V."/>
            <person name="Reyes P."/>
            <person name="Cevallos-Vallejos M."/>
        </authorList>
    </citation>
    <scope>NUCLEOTIDE SEQUENCE [LARGE SCALE GENOMIC DNA]</scope>
</reference>
<keyword evidence="7 10" id="KW-0326">Glycosidase</keyword>
<dbReference type="Pfam" id="PF00704">
    <property type="entry name" value="Glyco_hydro_18"/>
    <property type="match status" value="1"/>
</dbReference>
<reference evidence="15" key="2">
    <citation type="submission" date="2025-08" db="UniProtKB">
        <authorList>
            <consortium name="RefSeq"/>
        </authorList>
    </citation>
    <scope>IDENTIFICATION</scope>
    <source>
        <tissue evidence="15">Leaves</tissue>
    </source>
</reference>
<dbReference type="PANTHER" id="PTHR45708:SF49">
    <property type="entry name" value="ENDOCHITINASE"/>
    <property type="match status" value="1"/>
</dbReference>
<dbReference type="InterPro" id="IPR050542">
    <property type="entry name" value="Glycosyl_Hydrlase18_Chitinase"/>
</dbReference>
<evidence type="ECO:0000256" key="8">
    <source>
        <dbReference type="ARBA" id="ARBA00023326"/>
    </source>
</evidence>
<evidence type="ECO:0000256" key="9">
    <source>
        <dbReference type="ARBA" id="ARBA00059418"/>
    </source>
</evidence>
<comment type="similarity">
    <text evidence="11">Belongs to the glycosyl hydrolase 18 family.</text>
</comment>
<evidence type="ECO:0000256" key="4">
    <source>
        <dbReference type="ARBA" id="ARBA00023024"/>
    </source>
</evidence>
<evidence type="ECO:0000256" key="5">
    <source>
        <dbReference type="ARBA" id="ARBA00023157"/>
    </source>
</evidence>
<evidence type="ECO:0000256" key="12">
    <source>
        <dbReference type="SAM" id="SignalP"/>
    </source>
</evidence>
<keyword evidence="3 10" id="KW-0378">Hydrolase</keyword>
<dbReference type="CDD" id="cd02877">
    <property type="entry name" value="GH18_hevamine_XipI_class_III"/>
    <property type="match status" value="1"/>
</dbReference>
<accession>A0A6P6S943</accession>
<dbReference type="InterPro" id="IPR001579">
    <property type="entry name" value="Glyco_hydro_18_chit_AS"/>
</dbReference>
<keyword evidence="14" id="KW-1185">Reference proteome</keyword>
<dbReference type="FunFam" id="3.20.20.80:FF:000015">
    <property type="entry name" value="Acidic endochitinase SE2"/>
    <property type="match status" value="1"/>
</dbReference>
<dbReference type="Proteomes" id="UP001652660">
    <property type="component" value="Chromosome 5c"/>
</dbReference>
<dbReference type="PROSITE" id="PS51910">
    <property type="entry name" value="GH18_2"/>
    <property type="match status" value="1"/>
</dbReference>
<keyword evidence="12" id="KW-0732">Signal</keyword>
<evidence type="ECO:0000313" key="14">
    <source>
        <dbReference type="Proteomes" id="UP001652660"/>
    </source>
</evidence>
<dbReference type="OrthoDB" id="1357668at2759"/>
<dbReference type="AlphaFoldDB" id="A0A6P6S943"/>
<evidence type="ECO:0000256" key="7">
    <source>
        <dbReference type="ARBA" id="ARBA00023295"/>
    </source>
</evidence>
<feature type="signal peptide" evidence="12">
    <location>
        <begin position="1"/>
        <end position="24"/>
    </location>
</feature>
<dbReference type="GO" id="GO:0005576">
    <property type="term" value="C:extracellular region"/>
    <property type="evidence" value="ECO:0007669"/>
    <property type="project" value="TreeGrafter"/>
</dbReference>
<dbReference type="SUPFAM" id="SSF51445">
    <property type="entry name" value="(Trans)glycosidases"/>
    <property type="match status" value="1"/>
</dbReference>
<dbReference type="Gene3D" id="3.20.20.80">
    <property type="entry name" value="Glycosidases"/>
    <property type="match status" value="1"/>
</dbReference>
<dbReference type="RefSeq" id="XP_027062675.1">
    <property type="nucleotide sequence ID" value="XM_027206874.2"/>
</dbReference>